<evidence type="ECO:0000313" key="2">
    <source>
        <dbReference type="Proteomes" id="UP001211872"/>
    </source>
</evidence>
<evidence type="ECO:0008006" key="3">
    <source>
        <dbReference type="Google" id="ProtNLM"/>
    </source>
</evidence>
<dbReference type="PROSITE" id="PS51257">
    <property type="entry name" value="PROKAR_LIPOPROTEIN"/>
    <property type="match status" value="1"/>
</dbReference>
<dbReference type="Proteomes" id="UP001211872">
    <property type="component" value="Chromosome"/>
</dbReference>
<protein>
    <recommendedName>
        <fullName evidence="3">Lipoprotein</fullName>
    </recommendedName>
</protein>
<dbReference type="EMBL" id="CP115396">
    <property type="protein sequence ID" value="WBO86236.1"/>
    <property type="molecule type" value="Genomic_DNA"/>
</dbReference>
<sequence>MLKLFSYPLLFLALFTSCQKETDGMQPEAPVANPLSAFLRVAQSSPAADEYISGEFDGIPLNCATDKWPSVSSTFYINNAQSSESGQLIRQNPNADVQVNISFVNTGIFQKAMPASWPYANHAVCEAITVSIWSLGPNNEPLSLFKGGTGYGKPLKVEITSTANGMVEGTFSGRLYQVVDGQSLMKFFLVKNGKFRIQTRTVFI</sequence>
<gene>
    <name evidence="1" type="ORF">O9Z63_08235</name>
</gene>
<proteinExistence type="predicted"/>
<reference evidence="1 2" key="1">
    <citation type="journal article" date="2011" name="Int. J. Syst. Evol. Microbiol.">
        <title>Hymenobacter yonginensis sp. nov., isolated from a mesotrophic artificial lake.</title>
        <authorList>
            <person name="Joung Y."/>
            <person name="Cho S.H."/>
            <person name="Kim H."/>
            <person name="Kim S.B."/>
            <person name="Joh K."/>
        </authorList>
    </citation>
    <scope>NUCLEOTIDE SEQUENCE [LARGE SCALE GENOMIC DNA]</scope>
    <source>
        <strain evidence="1 2">KCTC 22745</strain>
    </source>
</reference>
<evidence type="ECO:0000313" key="1">
    <source>
        <dbReference type="EMBL" id="WBO86236.1"/>
    </source>
</evidence>
<name>A0ABY7PTJ0_9BACT</name>
<dbReference type="RefSeq" id="WP_270128819.1">
    <property type="nucleotide sequence ID" value="NZ_CP115396.1"/>
</dbReference>
<keyword evidence="2" id="KW-1185">Reference proteome</keyword>
<organism evidence="1 2">
    <name type="scientific">Hymenobacter yonginensis</name>
    <dbReference type="NCBI Taxonomy" id="748197"/>
    <lineage>
        <taxon>Bacteria</taxon>
        <taxon>Pseudomonadati</taxon>
        <taxon>Bacteroidota</taxon>
        <taxon>Cytophagia</taxon>
        <taxon>Cytophagales</taxon>
        <taxon>Hymenobacteraceae</taxon>
        <taxon>Hymenobacter</taxon>
    </lineage>
</organism>
<accession>A0ABY7PTJ0</accession>